<proteinExistence type="predicted"/>
<name>A0A317XL09_9BASI</name>
<reference evidence="1 2" key="1">
    <citation type="journal article" date="2018" name="Mol. Biol. Evol.">
        <title>Broad Genomic Sampling Reveals a Smut Pathogenic Ancestry of the Fungal Clade Ustilaginomycotina.</title>
        <authorList>
            <person name="Kijpornyongpan T."/>
            <person name="Mondo S.J."/>
            <person name="Barry K."/>
            <person name="Sandor L."/>
            <person name="Lee J."/>
            <person name="Lipzen A."/>
            <person name="Pangilinan J."/>
            <person name="LaButti K."/>
            <person name="Hainaut M."/>
            <person name="Henrissat B."/>
            <person name="Grigoriev I.V."/>
            <person name="Spatafora J.W."/>
            <person name="Aime M.C."/>
        </authorList>
    </citation>
    <scope>NUCLEOTIDE SEQUENCE [LARGE SCALE GENOMIC DNA]</scope>
    <source>
        <strain evidence="1 2">MCA 3645</strain>
    </source>
</reference>
<accession>A0A317XL09</accession>
<dbReference type="InParanoid" id="A0A317XL09"/>
<sequence>MASAGIQKMTVTVPRQALLSLQGHCALSPDNGTHGLTPAMHGVGSTTAGFCNLCLITINATMPLGLTFAPVGAMKESAAAQSRHRWPRGQQVVLGVSASEEVKWHHCVKAGKEVRSSFRLQSFTLLAVVGPGHCKRLVVDILAVLGHRPTPCSTGTVPVGWCLICLIP</sequence>
<evidence type="ECO:0000313" key="2">
    <source>
        <dbReference type="Proteomes" id="UP000246740"/>
    </source>
</evidence>
<organism evidence="1 2">
    <name type="scientific">Testicularia cyperi</name>
    <dbReference type="NCBI Taxonomy" id="1882483"/>
    <lineage>
        <taxon>Eukaryota</taxon>
        <taxon>Fungi</taxon>
        <taxon>Dikarya</taxon>
        <taxon>Basidiomycota</taxon>
        <taxon>Ustilaginomycotina</taxon>
        <taxon>Ustilaginomycetes</taxon>
        <taxon>Ustilaginales</taxon>
        <taxon>Anthracoideaceae</taxon>
        <taxon>Testicularia</taxon>
    </lineage>
</organism>
<keyword evidence="2" id="KW-1185">Reference proteome</keyword>
<evidence type="ECO:0000313" key="1">
    <source>
        <dbReference type="EMBL" id="PWY98118.1"/>
    </source>
</evidence>
<gene>
    <name evidence="1" type="ORF">BCV70DRAFT_41183</name>
</gene>
<dbReference type="AlphaFoldDB" id="A0A317XL09"/>
<dbReference type="Proteomes" id="UP000246740">
    <property type="component" value="Unassembled WGS sequence"/>
</dbReference>
<protein>
    <submittedName>
        <fullName evidence="1">Uncharacterized protein</fullName>
    </submittedName>
</protein>
<dbReference type="EMBL" id="KZ819200">
    <property type="protein sequence ID" value="PWY98118.1"/>
    <property type="molecule type" value="Genomic_DNA"/>
</dbReference>